<feature type="region of interest" description="Disordered" evidence="1">
    <location>
        <begin position="1"/>
        <end position="49"/>
    </location>
</feature>
<dbReference type="AlphaFoldDB" id="F3C6B6"/>
<comment type="caution">
    <text evidence="2">The sequence shown here is derived from an EMBL/GenBank/DDBJ whole genome shotgun (WGS) entry which is preliminary data.</text>
</comment>
<evidence type="ECO:0000256" key="1">
    <source>
        <dbReference type="SAM" id="MobiDB-lite"/>
    </source>
</evidence>
<feature type="non-terminal residue" evidence="2">
    <location>
        <position position="1"/>
    </location>
</feature>
<reference evidence="2 3" key="1">
    <citation type="journal article" date="2011" name="PLoS Pathog.">
        <title>Dynamic evolution of pathogenicity revealed by sequencing and comparative genomics of 19 Pseudomonas syringae isolates.</title>
        <authorList>
            <person name="Baltrus D.A."/>
            <person name="Nishimura M.T."/>
            <person name="Romanchuk A."/>
            <person name="Chang J.H."/>
            <person name="Mukhtar M.S."/>
            <person name="Cherkis K."/>
            <person name="Roach J."/>
            <person name="Grant S.R."/>
            <person name="Jones C.D."/>
            <person name="Dangl J.L."/>
        </authorList>
    </citation>
    <scope>NUCLEOTIDE SEQUENCE [LARGE SCALE GENOMIC DNA]</scope>
    <source>
        <strain evidence="3">race 4</strain>
    </source>
</reference>
<dbReference type="HOGENOM" id="CLU_3129064_0_0_6"/>
<dbReference type="EMBL" id="ADWY01000759">
    <property type="protein sequence ID" value="EGH14437.1"/>
    <property type="molecule type" value="Genomic_DNA"/>
</dbReference>
<accession>F3C6B6</accession>
<proteinExistence type="predicted"/>
<organism evidence="2 3">
    <name type="scientific">Pseudomonas savastanoi pv. glycinea str. race 4</name>
    <dbReference type="NCBI Taxonomy" id="875330"/>
    <lineage>
        <taxon>Bacteria</taxon>
        <taxon>Pseudomonadati</taxon>
        <taxon>Pseudomonadota</taxon>
        <taxon>Gammaproteobacteria</taxon>
        <taxon>Pseudomonadales</taxon>
        <taxon>Pseudomonadaceae</taxon>
        <taxon>Pseudomonas</taxon>
    </lineage>
</organism>
<evidence type="ECO:0000313" key="2">
    <source>
        <dbReference type="EMBL" id="EGH14437.1"/>
    </source>
</evidence>
<sequence>RAEEAGDNGDGKLGQCFHQVPFGNAAGKQDENRMPSTRIGSPPDHPARL</sequence>
<dbReference type="Proteomes" id="UP000005466">
    <property type="component" value="Unassembled WGS sequence"/>
</dbReference>
<gene>
    <name evidence="2" type="ORF">Pgy4_16394</name>
</gene>
<evidence type="ECO:0000313" key="3">
    <source>
        <dbReference type="Proteomes" id="UP000005466"/>
    </source>
</evidence>
<name>F3C6B6_PSESG</name>
<protein>
    <submittedName>
        <fullName evidence="2">Uncharacterized protein</fullName>
    </submittedName>
</protein>